<evidence type="ECO:0000313" key="4">
    <source>
        <dbReference type="Proteomes" id="UP000321960"/>
    </source>
</evidence>
<accession>A0A512J2W2</accession>
<dbReference type="AlphaFoldDB" id="A0A512J2W2"/>
<protein>
    <submittedName>
        <fullName evidence="2">Uncharacterized protein</fullName>
    </submittedName>
</protein>
<evidence type="ECO:0000313" key="5">
    <source>
        <dbReference type="Proteomes" id="UP001156856"/>
    </source>
</evidence>
<reference evidence="3" key="4">
    <citation type="submission" date="2023-01" db="EMBL/GenBank/DDBJ databases">
        <title>Draft genome sequence of Methylobacterium oxalidis strain NBRC 107715.</title>
        <authorList>
            <person name="Sun Q."/>
            <person name="Mori K."/>
        </authorList>
    </citation>
    <scope>NUCLEOTIDE SEQUENCE</scope>
    <source>
        <strain evidence="3">NBRC 107715</strain>
    </source>
</reference>
<comment type="caution">
    <text evidence="2">The sequence shown here is derived from an EMBL/GenBank/DDBJ whole genome shotgun (WGS) entry which is preliminary data.</text>
</comment>
<feature type="region of interest" description="Disordered" evidence="1">
    <location>
        <begin position="1"/>
        <end position="80"/>
    </location>
</feature>
<evidence type="ECO:0000313" key="2">
    <source>
        <dbReference type="EMBL" id="GEP04281.1"/>
    </source>
</evidence>
<dbReference type="RefSeq" id="WP_147025924.1">
    <property type="nucleotide sequence ID" value="NZ_BJZU01000043.1"/>
</dbReference>
<sequence>MTQGKDAGTEPKVPSERPDRQAAERPAGGTDRPGFDLGGAEGSAARSGTDPAIEPRGNPEIGNEQPTDRSRMTSRKGTPA</sequence>
<reference evidence="2 4" key="3">
    <citation type="submission" date="2019-07" db="EMBL/GenBank/DDBJ databases">
        <title>Whole genome shotgun sequence of Methylobacterium oxalidis NBRC 107715.</title>
        <authorList>
            <person name="Hosoyama A."/>
            <person name="Uohara A."/>
            <person name="Ohji S."/>
            <person name="Ichikawa N."/>
        </authorList>
    </citation>
    <scope>NUCLEOTIDE SEQUENCE [LARGE SCALE GENOMIC DNA]</scope>
    <source>
        <strain evidence="2 4">NBRC 107715</strain>
    </source>
</reference>
<feature type="compositionally biased region" description="Basic and acidic residues" evidence="1">
    <location>
        <begin position="7"/>
        <end position="23"/>
    </location>
</feature>
<reference evidence="5" key="2">
    <citation type="journal article" date="2019" name="Int. J. Syst. Evol. Microbiol.">
        <title>The Global Catalogue of Microorganisms (GCM) 10K type strain sequencing project: providing services to taxonomists for standard genome sequencing and annotation.</title>
        <authorList>
            <consortium name="The Broad Institute Genomics Platform"/>
            <consortium name="The Broad Institute Genome Sequencing Center for Infectious Disease"/>
            <person name="Wu L."/>
            <person name="Ma J."/>
        </authorList>
    </citation>
    <scope>NUCLEOTIDE SEQUENCE [LARGE SCALE GENOMIC DNA]</scope>
    <source>
        <strain evidence="5">NBRC 107715</strain>
    </source>
</reference>
<dbReference type="OrthoDB" id="7998816at2"/>
<dbReference type="EMBL" id="BJZU01000043">
    <property type="protein sequence ID" value="GEP04281.1"/>
    <property type="molecule type" value="Genomic_DNA"/>
</dbReference>
<proteinExistence type="predicted"/>
<evidence type="ECO:0000256" key="1">
    <source>
        <dbReference type="SAM" id="MobiDB-lite"/>
    </source>
</evidence>
<gene>
    <name evidence="3" type="ORF">GCM10007888_55830</name>
    <name evidence="2" type="ORF">MOX02_23190</name>
</gene>
<dbReference type="Proteomes" id="UP001156856">
    <property type="component" value="Unassembled WGS sequence"/>
</dbReference>
<dbReference type="Proteomes" id="UP000321960">
    <property type="component" value="Unassembled WGS sequence"/>
</dbReference>
<reference evidence="3" key="1">
    <citation type="journal article" date="2014" name="Int. J. Syst. Evol. Microbiol.">
        <title>Complete genome of a new Firmicutes species belonging to the dominant human colonic microbiota ('Ruminococcus bicirculans') reveals two chromosomes and a selective capacity to utilize plant glucans.</title>
        <authorList>
            <consortium name="NISC Comparative Sequencing Program"/>
            <person name="Wegmann U."/>
            <person name="Louis P."/>
            <person name="Goesmann A."/>
            <person name="Henrissat B."/>
            <person name="Duncan S.H."/>
            <person name="Flint H.J."/>
        </authorList>
    </citation>
    <scope>NUCLEOTIDE SEQUENCE</scope>
    <source>
        <strain evidence="3">NBRC 107715</strain>
    </source>
</reference>
<organism evidence="2 4">
    <name type="scientific">Methylobacterium oxalidis</name>
    <dbReference type="NCBI Taxonomy" id="944322"/>
    <lineage>
        <taxon>Bacteria</taxon>
        <taxon>Pseudomonadati</taxon>
        <taxon>Pseudomonadota</taxon>
        <taxon>Alphaproteobacteria</taxon>
        <taxon>Hyphomicrobiales</taxon>
        <taxon>Methylobacteriaceae</taxon>
        <taxon>Methylobacterium</taxon>
    </lineage>
</organism>
<keyword evidence="5" id="KW-1185">Reference proteome</keyword>
<evidence type="ECO:0000313" key="3">
    <source>
        <dbReference type="EMBL" id="GLS67200.1"/>
    </source>
</evidence>
<name>A0A512J2W2_9HYPH</name>
<dbReference type="EMBL" id="BSPK01000111">
    <property type="protein sequence ID" value="GLS67200.1"/>
    <property type="molecule type" value="Genomic_DNA"/>
</dbReference>